<dbReference type="STRING" id="1385515.GCA_000423325_01501"/>
<dbReference type="EMBL" id="AVBH01000071">
    <property type="protein sequence ID" value="KGO98522.1"/>
    <property type="molecule type" value="Genomic_DNA"/>
</dbReference>
<dbReference type="PROSITE" id="PS00160">
    <property type="entry name" value="ALDOLASE_KDPG_KHG_2"/>
    <property type="match status" value="1"/>
</dbReference>
<evidence type="ECO:0000256" key="7">
    <source>
        <dbReference type="ARBA" id="ARBA00023270"/>
    </source>
</evidence>
<protein>
    <recommendedName>
        <fullName evidence="5">2-dehydro-3-deoxy-phosphogluconate aldolase</fullName>
        <ecNumber evidence="5">4.1.2.14</ecNumber>
    </recommendedName>
</protein>
<comment type="catalytic activity">
    <reaction evidence="1">
        <text>2-dehydro-3-deoxy-6-phospho-D-gluconate = D-glyceraldehyde 3-phosphate + pyruvate</text>
        <dbReference type="Rhea" id="RHEA:17089"/>
        <dbReference type="ChEBI" id="CHEBI:15361"/>
        <dbReference type="ChEBI" id="CHEBI:57569"/>
        <dbReference type="ChEBI" id="CHEBI:59776"/>
        <dbReference type="EC" id="4.1.2.14"/>
    </reaction>
</comment>
<dbReference type="EC" id="4.1.2.14" evidence="5"/>
<keyword evidence="6" id="KW-0456">Lyase</keyword>
<evidence type="ECO:0000256" key="5">
    <source>
        <dbReference type="ARBA" id="ARBA00013063"/>
    </source>
</evidence>
<evidence type="ECO:0000256" key="6">
    <source>
        <dbReference type="ARBA" id="ARBA00023239"/>
    </source>
</evidence>
<gene>
    <name evidence="9" type="ORF">N791_06040</name>
</gene>
<evidence type="ECO:0000256" key="1">
    <source>
        <dbReference type="ARBA" id="ARBA00000654"/>
    </source>
</evidence>
<comment type="caution">
    <text evidence="9">The sequence shown here is derived from an EMBL/GenBank/DDBJ whole genome shotgun (WGS) entry which is preliminary data.</text>
</comment>
<proteinExistence type="inferred from homology"/>
<dbReference type="Proteomes" id="UP000030003">
    <property type="component" value="Unassembled WGS sequence"/>
</dbReference>
<evidence type="ECO:0000256" key="8">
    <source>
        <dbReference type="ARBA" id="ARBA00023277"/>
    </source>
</evidence>
<dbReference type="Pfam" id="PF01081">
    <property type="entry name" value="Aldolase"/>
    <property type="match status" value="1"/>
</dbReference>
<name>A0A0A0M984_9GAMM</name>
<evidence type="ECO:0000313" key="9">
    <source>
        <dbReference type="EMBL" id="KGO98522.1"/>
    </source>
</evidence>
<dbReference type="eggNOG" id="COG0800">
    <property type="taxonomic scope" value="Bacteria"/>
</dbReference>
<dbReference type="PANTHER" id="PTHR30246">
    <property type="entry name" value="2-KETO-3-DEOXY-6-PHOSPHOGLUCONATE ALDOLASE"/>
    <property type="match status" value="1"/>
</dbReference>
<dbReference type="GO" id="GO:0008675">
    <property type="term" value="F:2-dehydro-3-deoxy-phosphogluconate aldolase activity"/>
    <property type="evidence" value="ECO:0007669"/>
    <property type="project" value="UniProtKB-EC"/>
</dbReference>
<dbReference type="AlphaFoldDB" id="A0A0A0M984"/>
<dbReference type="PROSITE" id="PS00159">
    <property type="entry name" value="ALDOLASE_KDPG_KHG_1"/>
    <property type="match status" value="1"/>
</dbReference>
<accession>A0A0A0M984</accession>
<evidence type="ECO:0000256" key="4">
    <source>
        <dbReference type="ARBA" id="ARBA00011233"/>
    </source>
</evidence>
<dbReference type="InterPro" id="IPR031338">
    <property type="entry name" value="KDPG/KHG_AS_2"/>
</dbReference>
<evidence type="ECO:0000256" key="3">
    <source>
        <dbReference type="ARBA" id="ARBA00006906"/>
    </source>
</evidence>
<dbReference type="InterPro" id="IPR013785">
    <property type="entry name" value="Aldolase_TIM"/>
</dbReference>
<sequence>MDHVDPRLLETRAARVDAVLSRAPVLPVLSIERVEDAVPLARALVEGGLPVLEVTLRTDAALESITRIAGEVEGAIVGAGTVLDADHLRAVEAAGARFAISPGATAALYRAAEDTSIPWIPGIATASELMLGLEHGHRRFKFFPAEASGGIAALQSFAGPFPHARFCPTGGITAATAPAWLALGNVATVGGSWMVPPEAVATGDWDRIRALARESAGKR</sequence>
<dbReference type="NCBIfam" id="TIGR01182">
    <property type="entry name" value="eda"/>
    <property type="match status" value="1"/>
</dbReference>
<dbReference type="PANTHER" id="PTHR30246:SF1">
    <property type="entry name" value="2-DEHYDRO-3-DEOXY-6-PHOSPHOGALACTONATE ALDOLASE-RELATED"/>
    <property type="match status" value="1"/>
</dbReference>
<comment type="similarity">
    <text evidence="3">Belongs to the KHG/KDPG aldolase family.</text>
</comment>
<dbReference type="OrthoDB" id="9805177at2"/>
<dbReference type="CDD" id="cd00452">
    <property type="entry name" value="KDPG_aldolase"/>
    <property type="match status" value="1"/>
</dbReference>
<dbReference type="SUPFAM" id="SSF51569">
    <property type="entry name" value="Aldolase"/>
    <property type="match status" value="1"/>
</dbReference>
<organism evidence="9 10">
    <name type="scientific">Lysobacter defluvii IMMIB APB-9 = DSM 18482</name>
    <dbReference type="NCBI Taxonomy" id="1385515"/>
    <lineage>
        <taxon>Bacteria</taxon>
        <taxon>Pseudomonadati</taxon>
        <taxon>Pseudomonadota</taxon>
        <taxon>Gammaproteobacteria</taxon>
        <taxon>Lysobacterales</taxon>
        <taxon>Lysobacteraceae</taxon>
        <taxon>Novilysobacter</taxon>
    </lineage>
</organism>
<evidence type="ECO:0000313" key="10">
    <source>
        <dbReference type="Proteomes" id="UP000030003"/>
    </source>
</evidence>
<dbReference type="InterPro" id="IPR031337">
    <property type="entry name" value="KDPG/KHG_AS_1"/>
</dbReference>
<keyword evidence="8" id="KW-0119">Carbohydrate metabolism</keyword>
<evidence type="ECO:0000256" key="2">
    <source>
        <dbReference type="ARBA" id="ARBA00004736"/>
    </source>
</evidence>
<keyword evidence="10" id="KW-1185">Reference proteome</keyword>
<dbReference type="InterPro" id="IPR000887">
    <property type="entry name" value="Aldlse_KDPG_KHG"/>
</dbReference>
<dbReference type="Gene3D" id="3.20.20.70">
    <property type="entry name" value="Aldolase class I"/>
    <property type="match status" value="1"/>
</dbReference>
<comment type="pathway">
    <text evidence="2">Carbohydrate acid metabolism; 2-dehydro-3-deoxy-D-gluconate degradation; D-glyceraldehyde 3-phosphate and pyruvate from 2-dehydro-3-deoxy-D-gluconate: step 2/2.</text>
</comment>
<comment type="subunit">
    <text evidence="4">Homotrimer.</text>
</comment>
<keyword evidence="7" id="KW-0704">Schiff base</keyword>
<reference evidence="9 10" key="1">
    <citation type="submission" date="2013-08" db="EMBL/GenBank/DDBJ databases">
        <title>Genomic analysis of Lysobacter defluvii.</title>
        <authorList>
            <person name="Wang Q."/>
            <person name="Wang G."/>
        </authorList>
    </citation>
    <scope>NUCLEOTIDE SEQUENCE [LARGE SCALE GENOMIC DNA]</scope>
    <source>
        <strain evidence="9 10">IMMIB APB-9</strain>
    </source>
</reference>
<dbReference type="NCBIfam" id="NF004325">
    <property type="entry name" value="PRK05718.1"/>
    <property type="match status" value="1"/>
</dbReference>